<dbReference type="GO" id="GO:0003676">
    <property type="term" value="F:nucleic acid binding"/>
    <property type="evidence" value="ECO:0007669"/>
    <property type="project" value="InterPro"/>
</dbReference>
<evidence type="ECO:0000256" key="2">
    <source>
        <dbReference type="ARBA" id="ARBA00022472"/>
    </source>
</evidence>
<proteinExistence type="inferred from homology"/>
<dbReference type="AlphaFoldDB" id="A0A540LCS1"/>
<comment type="similarity">
    <text evidence="1">Belongs to the mTERF family.</text>
</comment>
<organism evidence="4 5">
    <name type="scientific">Malus baccata</name>
    <name type="common">Siberian crab apple</name>
    <name type="synonym">Pyrus baccata</name>
    <dbReference type="NCBI Taxonomy" id="106549"/>
    <lineage>
        <taxon>Eukaryota</taxon>
        <taxon>Viridiplantae</taxon>
        <taxon>Streptophyta</taxon>
        <taxon>Embryophyta</taxon>
        <taxon>Tracheophyta</taxon>
        <taxon>Spermatophyta</taxon>
        <taxon>Magnoliopsida</taxon>
        <taxon>eudicotyledons</taxon>
        <taxon>Gunneridae</taxon>
        <taxon>Pentapetalae</taxon>
        <taxon>rosids</taxon>
        <taxon>fabids</taxon>
        <taxon>Rosales</taxon>
        <taxon>Rosaceae</taxon>
        <taxon>Amygdaloideae</taxon>
        <taxon>Maleae</taxon>
        <taxon>Malus</taxon>
    </lineage>
</organism>
<dbReference type="Proteomes" id="UP000315295">
    <property type="component" value="Unassembled WGS sequence"/>
</dbReference>
<name>A0A540LCS1_MALBA</name>
<dbReference type="STRING" id="106549.A0A540LCS1"/>
<keyword evidence="2" id="KW-0805">Transcription regulation</keyword>
<evidence type="ECO:0000256" key="1">
    <source>
        <dbReference type="ARBA" id="ARBA00007692"/>
    </source>
</evidence>
<dbReference type="Pfam" id="PF02536">
    <property type="entry name" value="mTERF"/>
    <property type="match status" value="1"/>
</dbReference>
<protein>
    <submittedName>
        <fullName evidence="4">Uncharacterized protein</fullName>
    </submittedName>
</protein>
<sequence>MRRKHPFVSSNLPRYLRILVDGVTKLDALEIWGEWEEGREFWGGGFKEKVNYVKKIFFSGSSDGGVTGKNARRMMMHLSIPIDEDLQQTLSFFEKIAARLGGLDMLGSGDAAFHWLIESFPRHLLLSLDPHVGVEVKDVGRMLIKYPWILSMSIQENFNEVSSFFELEKVPELSVGRAIRSWPHSLGCSTSMLKLMVEEIDELGIRNKMGQVFSRSPQLLIRKPQEFLQIFREGKTCMAVS</sequence>
<dbReference type="EMBL" id="VIEB01000646">
    <property type="protein sequence ID" value="TQD84265.1"/>
    <property type="molecule type" value="Genomic_DNA"/>
</dbReference>
<keyword evidence="3" id="KW-0809">Transit peptide</keyword>
<dbReference type="InterPro" id="IPR038538">
    <property type="entry name" value="MTERF_sf"/>
</dbReference>
<evidence type="ECO:0000256" key="3">
    <source>
        <dbReference type="ARBA" id="ARBA00022946"/>
    </source>
</evidence>
<gene>
    <name evidence="4" type="ORF">C1H46_030196</name>
</gene>
<keyword evidence="5" id="KW-1185">Reference proteome</keyword>
<evidence type="ECO:0000313" key="5">
    <source>
        <dbReference type="Proteomes" id="UP000315295"/>
    </source>
</evidence>
<keyword evidence="2" id="KW-0804">Transcription</keyword>
<dbReference type="Gene3D" id="1.25.70.10">
    <property type="entry name" value="Transcription termination factor 3, mitochondrial"/>
    <property type="match status" value="1"/>
</dbReference>
<reference evidence="4 5" key="1">
    <citation type="journal article" date="2019" name="G3 (Bethesda)">
        <title>Sequencing of a Wild Apple (Malus baccata) Genome Unravels the Differences Between Cultivated and Wild Apple Species Regarding Disease Resistance and Cold Tolerance.</title>
        <authorList>
            <person name="Chen X."/>
        </authorList>
    </citation>
    <scope>NUCLEOTIDE SEQUENCE [LARGE SCALE GENOMIC DNA]</scope>
    <source>
        <strain evidence="5">cv. Shandingzi</strain>
        <tissue evidence="4">Leaves</tissue>
    </source>
</reference>
<evidence type="ECO:0000313" key="4">
    <source>
        <dbReference type="EMBL" id="TQD84265.1"/>
    </source>
</evidence>
<dbReference type="GO" id="GO:0006353">
    <property type="term" value="P:DNA-templated transcription termination"/>
    <property type="evidence" value="ECO:0007669"/>
    <property type="project" value="UniProtKB-KW"/>
</dbReference>
<accession>A0A540LCS1</accession>
<dbReference type="SMART" id="SM00733">
    <property type="entry name" value="Mterf"/>
    <property type="match status" value="2"/>
</dbReference>
<keyword evidence="2" id="KW-0806">Transcription termination</keyword>
<dbReference type="InterPro" id="IPR003690">
    <property type="entry name" value="MTERF"/>
</dbReference>
<comment type="caution">
    <text evidence="4">The sequence shown here is derived from an EMBL/GenBank/DDBJ whole genome shotgun (WGS) entry which is preliminary data.</text>
</comment>